<proteinExistence type="predicted"/>
<feature type="compositionally biased region" description="Low complexity" evidence="1">
    <location>
        <begin position="39"/>
        <end position="55"/>
    </location>
</feature>
<evidence type="ECO:0000256" key="1">
    <source>
        <dbReference type="SAM" id="MobiDB-lite"/>
    </source>
</evidence>
<comment type="caution">
    <text evidence="2">The sequence shown here is derived from an EMBL/GenBank/DDBJ whole genome shotgun (WGS) entry which is preliminary data.</text>
</comment>
<feature type="compositionally biased region" description="Polar residues" evidence="1">
    <location>
        <begin position="77"/>
        <end position="88"/>
    </location>
</feature>
<dbReference type="OrthoDB" id="2020529at2759"/>
<sequence length="194" mass="21022">METGGRLGRSSTRYGAPPPPFNGPVKKWKKKWVDIPKPNSNNNNSHSNGGNSGNNISHLVLYKWTPISSSSNSNSSGANLSKPATSGGSLKHKESEKNSMEEEPPRRKFRYVPVTVVDDQKLDGSAKTDDDSKLIDVDTSPNVQNNIADGKSVMNDVSMEDAEVSNKDQVATETSLDLNLGLKADDGKHETIQN</sequence>
<dbReference type="OMA" id="WIPINAS"/>
<protein>
    <submittedName>
        <fullName evidence="2">Uncharacterized protein</fullName>
    </submittedName>
</protein>
<dbReference type="PANTHER" id="PTHR34572:SF1">
    <property type="entry name" value="GOLGIN FAMILY A PROTEIN"/>
    <property type="match status" value="1"/>
</dbReference>
<feature type="region of interest" description="Disordered" evidence="1">
    <location>
        <begin position="1"/>
        <end position="148"/>
    </location>
</feature>
<gene>
    <name evidence="2" type="ORF">ZOSMA_132G00140</name>
</gene>
<dbReference type="Proteomes" id="UP000036987">
    <property type="component" value="Unassembled WGS sequence"/>
</dbReference>
<dbReference type="PANTHER" id="PTHR34572">
    <property type="entry name" value="GOLGIN FAMILY A PROTEIN"/>
    <property type="match status" value="1"/>
</dbReference>
<keyword evidence="3" id="KW-1185">Reference proteome</keyword>
<reference evidence="3" key="1">
    <citation type="journal article" date="2016" name="Nature">
        <title>The genome of the seagrass Zostera marina reveals angiosperm adaptation to the sea.</title>
        <authorList>
            <person name="Olsen J.L."/>
            <person name="Rouze P."/>
            <person name="Verhelst B."/>
            <person name="Lin Y.-C."/>
            <person name="Bayer T."/>
            <person name="Collen J."/>
            <person name="Dattolo E."/>
            <person name="De Paoli E."/>
            <person name="Dittami S."/>
            <person name="Maumus F."/>
            <person name="Michel G."/>
            <person name="Kersting A."/>
            <person name="Lauritano C."/>
            <person name="Lohaus R."/>
            <person name="Toepel M."/>
            <person name="Tonon T."/>
            <person name="Vanneste K."/>
            <person name="Amirebrahimi M."/>
            <person name="Brakel J."/>
            <person name="Bostroem C."/>
            <person name="Chovatia M."/>
            <person name="Grimwood J."/>
            <person name="Jenkins J.W."/>
            <person name="Jueterbock A."/>
            <person name="Mraz A."/>
            <person name="Stam W.T."/>
            <person name="Tice H."/>
            <person name="Bornberg-Bauer E."/>
            <person name="Green P.J."/>
            <person name="Pearson G.A."/>
            <person name="Procaccini G."/>
            <person name="Duarte C.M."/>
            <person name="Schmutz J."/>
            <person name="Reusch T.B.H."/>
            <person name="Van de Peer Y."/>
        </authorList>
    </citation>
    <scope>NUCLEOTIDE SEQUENCE [LARGE SCALE GENOMIC DNA]</scope>
    <source>
        <strain evidence="3">cv. Finnish</strain>
    </source>
</reference>
<dbReference type="AlphaFoldDB" id="A0A0K9PZ05"/>
<feature type="compositionally biased region" description="Basic and acidic residues" evidence="1">
    <location>
        <begin position="118"/>
        <end position="136"/>
    </location>
</feature>
<evidence type="ECO:0000313" key="3">
    <source>
        <dbReference type="Proteomes" id="UP000036987"/>
    </source>
</evidence>
<evidence type="ECO:0000313" key="2">
    <source>
        <dbReference type="EMBL" id="KMZ74241.1"/>
    </source>
</evidence>
<organism evidence="2 3">
    <name type="scientific">Zostera marina</name>
    <name type="common">Eelgrass</name>
    <dbReference type="NCBI Taxonomy" id="29655"/>
    <lineage>
        <taxon>Eukaryota</taxon>
        <taxon>Viridiplantae</taxon>
        <taxon>Streptophyta</taxon>
        <taxon>Embryophyta</taxon>
        <taxon>Tracheophyta</taxon>
        <taxon>Spermatophyta</taxon>
        <taxon>Magnoliopsida</taxon>
        <taxon>Liliopsida</taxon>
        <taxon>Zosteraceae</taxon>
        <taxon>Zostera</taxon>
    </lineage>
</organism>
<feature type="compositionally biased region" description="Basic and acidic residues" evidence="1">
    <location>
        <begin position="91"/>
        <end position="106"/>
    </location>
</feature>
<accession>A0A0K9PZ05</accession>
<name>A0A0K9PZ05_ZOSMR</name>
<dbReference type="EMBL" id="LFYR01000379">
    <property type="protein sequence ID" value="KMZ74241.1"/>
    <property type="molecule type" value="Genomic_DNA"/>
</dbReference>